<reference evidence="9" key="1">
    <citation type="submission" date="2020-01" db="EMBL/GenBank/DDBJ databases">
        <title>Genome sequence of Kobresia littledalei, the first chromosome-level genome in the family Cyperaceae.</title>
        <authorList>
            <person name="Qu G."/>
        </authorList>
    </citation>
    <scope>NUCLEOTIDE SEQUENCE</scope>
    <source>
        <strain evidence="9">C.B.Clarke</strain>
        <tissue evidence="9">Leaf</tissue>
    </source>
</reference>
<dbReference type="EC" id="2.4.1.207" evidence="1"/>
<dbReference type="InterPro" id="IPR000757">
    <property type="entry name" value="Beta-glucanase-like"/>
</dbReference>
<evidence type="ECO:0000256" key="4">
    <source>
        <dbReference type="ARBA" id="ARBA00023295"/>
    </source>
</evidence>
<dbReference type="EMBL" id="SWLB01000001">
    <property type="protein sequence ID" value="KAF3341427.1"/>
    <property type="molecule type" value="Genomic_DNA"/>
</dbReference>
<dbReference type="PANTHER" id="PTHR31062">
    <property type="entry name" value="XYLOGLUCAN ENDOTRANSGLUCOSYLASE/HYDROLASE PROTEIN 8-RELATED"/>
    <property type="match status" value="1"/>
</dbReference>
<comment type="caution">
    <text evidence="9">The sequence shown here is derived from an EMBL/GenBank/DDBJ whole genome shotgun (WGS) entry which is preliminary data.</text>
</comment>
<dbReference type="InterPro" id="IPR044791">
    <property type="entry name" value="Beta-glucanase/XTH"/>
</dbReference>
<evidence type="ECO:0000313" key="9">
    <source>
        <dbReference type="EMBL" id="KAF3341427.1"/>
    </source>
</evidence>
<dbReference type="Pfam" id="PF06955">
    <property type="entry name" value="XET_C"/>
    <property type="match status" value="1"/>
</dbReference>
<keyword evidence="4" id="KW-0326">Glycosidase</keyword>
<dbReference type="InterPro" id="IPR013320">
    <property type="entry name" value="ConA-like_dom_sf"/>
</dbReference>
<dbReference type="GO" id="GO:0048046">
    <property type="term" value="C:apoplast"/>
    <property type="evidence" value="ECO:0007669"/>
    <property type="project" value="InterPro"/>
</dbReference>
<evidence type="ECO:0000313" key="10">
    <source>
        <dbReference type="Proteomes" id="UP000623129"/>
    </source>
</evidence>
<dbReference type="OrthoDB" id="1934434at2759"/>
<sequence length="173" mass="19638">MAISQVFLFALISLVVLEQALVLATFDTDTACVWGKDNCQINGDNLTLILNQWSGASVKGTKEFLFGYVNMRIKLVPDDSAAVVTTYYVGSTISFYMYLNYEDSVCPWTGSNSIQDCSAETPENWYTAPEFRQLSQSQIDKMNEIRSNYMIYNYCTDTKRFNGAMPQECYLPH</sequence>
<feature type="chain" id="PRO_5033061380" description="xyloglucan:xyloglucosyl transferase" evidence="6">
    <location>
        <begin position="25"/>
        <end position="173"/>
    </location>
</feature>
<dbReference type="Proteomes" id="UP000623129">
    <property type="component" value="Unassembled WGS sequence"/>
</dbReference>
<keyword evidence="3" id="KW-0378">Hydrolase</keyword>
<dbReference type="GO" id="GO:0044042">
    <property type="term" value="P:glucan metabolic process"/>
    <property type="evidence" value="ECO:0007669"/>
    <property type="project" value="InterPro"/>
</dbReference>
<dbReference type="Pfam" id="PF00722">
    <property type="entry name" value="Glyco_hydro_16"/>
    <property type="match status" value="1"/>
</dbReference>
<name>A0A833VI22_9POAL</name>
<protein>
    <recommendedName>
        <fullName evidence="1">xyloglucan:xyloglucosyl transferase</fullName>
        <ecNumber evidence="1">2.4.1.207</ecNumber>
    </recommendedName>
</protein>
<dbReference type="Gene3D" id="2.60.120.200">
    <property type="match status" value="2"/>
</dbReference>
<feature type="domain" description="GH16" evidence="7">
    <location>
        <begin position="27"/>
        <end position="91"/>
    </location>
</feature>
<gene>
    <name evidence="9" type="ORF">FCM35_KLT00065</name>
</gene>
<evidence type="ECO:0000256" key="5">
    <source>
        <dbReference type="ARBA" id="ARBA00034022"/>
    </source>
</evidence>
<keyword evidence="10" id="KW-1185">Reference proteome</keyword>
<dbReference type="AlphaFoldDB" id="A0A833VI22"/>
<accession>A0A833VI22</accession>
<evidence type="ECO:0000259" key="8">
    <source>
        <dbReference type="Pfam" id="PF06955"/>
    </source>
</evidence>
<keyword evidence="2" id="KW-0808">Transferase</keyword>
<dbReference type="GO" id="GO:0004553">
    <property type="term" value="F:hydrolase activity, hydrolyzing O-glycosyl compounds"/>
    <property type="evidence" value="ECO:0007669"/>
    <property type="project" value="InterPro"/>
</dbReference>
<dbReference type="InterPro" id="IPR010713">
    <property type="entry name" value="XET_C"/>
</dbReference>
<organism evidence="9 10">
    <name type="scientific">Carex littledalei</name>
    <dbReference type="NCBI Taxonomy" id="544730"/>
    <lineage>
        <taxon>Eukaryota</taxon>
        <taxon>Viridiplantae</taxon>
        <taxon>Streptophyta</taxon>
        <taxon>Embryophyta</taxon>
        <taxon>Tracheophyta</taxon>
        <taxon>Spermatophyta</taxon>
        <taxon>Magnoliopsida</taxon>
        <taxon>Liliopsida</taxon>
        <taxon>Poales</taxon>
        <taxon>Cyperaceae</taxon>
        <taxon>Cyperoideae</taxon>
        <taxon>Cariceae</taxon>
        <taxon>Carex</taxon>
        <taxon>Carex subgen. Euthyceras</taxon>
    </lineage>
</organism>
<comment type="catalytic activity">
    <reaction evidence="5">
        <text>breaks a beta-(1-&gt;4) bond in the backbone of a xyloglucan and transfers the xyloglucanyl segment on to O-4 of the non-reducing terminal glucose residue of an acceptor, which can be a xyloglucan or an oligosaccharide of xyloglucan.</text>
        <dbReference type="EC" id="2.4.1.207"/>
    </reaction>
</comment>
<feature type="domain" description="Xyloglucan endo-transglycosylase C-terminal" evidence="8">
    <location>
        <begin position="121"/>
        <end position="169"/>
    </location>
</feature>
<keyword evidence="6" id="KW-0732">Signal</keyword>
<feature type="signal peptide" evidence="6">
    <location>
        <begin position="1"/>
        <end position="24"/>
    </location>
</feature>
<dbReference type="GO" id="GO:0016762">
    <property type="term" value="F:xyloglucan:xyloglucosyl transferase activity"/>
    <property type="evidence" value="ECO:0007669"/>
    <property type="project" value="UniProtKB-EC"/>
</dbReference>
<evidence type="ECO:0000256" key="2">
    <source>
        <dbReference type="ARBA" id="ARBA00022679"/>
    </source>
</evidence>
<evidence type="ECO:0000256" key="3">
    <source>
        <dbReference type="ARBA" id="ARBA00022801"/>
    </source>
</evidence>
<evidence type="ECO:0000259" key="7">
    <source>
        <dbReference type="Pfam" id="PF00722"/>
    </source>
</evidence>
<evidence type="ECO:0000256" key="1">
    <source>
        <dbReference type="ARBA" id="ARBA00012152"/>
    </source>
</evidence>
<proteinExistence type="predicted"/>
<evidence type="ECO:0000256" key="6">
    <source>
        <dbReference type="SAM" id="SignalP"/>
    </source>
</evidence>
<dbReference type="SUPFAM" id="SSF49899">
    <property type="entry name" value="Concanavalin A-like lectins/glucanases"/>
    <property type="match status" value="2"/>
</dbReference>